<protein>
    <submittedName>
        <fullName evidence="1">Uncharacterized protein</fullName>
    </submittedName>
</protein>
<dbReference type="AlphaFoldDB" id="X1GF56"/>
<evidence type="ECO:0000313" key="1">
    <source>
        <dbReference type="EMBL" id="GAH31663.1"/>
    </source>
</evidence>
<reference evidence="1" key="1">
    <citation type="journal article" date="2014" name="Front. Microbiol.">
        <title>High frequency of phylogenetically diverse reductive dehalogenase-homologous genes in deep subseafloor sedimentary metagenomes.</title>
        <authorList>
            <person name="Kawai M."/>
            <person name="Futagami T."/>
            <person name="Toyoda A."/>
            <person name="Takaki Y."/>
            <person name="Nishi S."/>
            <person name="Hori S."/>
            <person name="Arai W."/>
            <person name="Tsubouchi T."/>
            <person name="Morono Y."/>
            <person name="Uchiyama I."/>
            <person name="Ito T."/>
            <person name="Fujiyama A."/>
            <person name="Inagaki F."/>
            <person name="Takami H."/>
        </authorList>
    </citation>
    <scope>NUCLEOTIDE SEQUENCE</scope>
    <source>
        <strain evidence="1">Expedition CK06-06</strain>
    </source>
</reference>
<gene>
    <name evidence="1" type="ORF">S03H2_23533</name>
</gene>
<comment type="caution">
    <text evidence="1">The sequence shown here is derived from an EMBL/GenBank/DDBJ whole genome shotgun (WGS) entry which is preliminary data.</text>
</comment>
<proteinExistence type="predicted"/>
<name>X1GF56_9ZZZZ</name>
<sequence>MSSTVSVSQYANEGNEIRMIFTGSMLDAARFVSVPTDVEFRSITVEDHMFIETVEKKPETVFYTTDDVSPDLSKPEMVYGESYRQLL</sequence>
<organism evidence="1">
    <name type="scientific">marine sediment metagenome</name>
    <dbReference type="NCBI Taxonomy" id="412755"/>
    <lineage>
        <taxon>unclassified sequences</taxon>
        <taxon>metagenomes</taxon>
        <taxon>ecological metagenomes</taxon>
    </lineage>
</organism>
<accession>X1GF56</accession>
<dbReference type="EMBL" id="BARU01012874">
    <property type="protein sequence ID" value="GAH31663.1"/>
    <property type="molecule type" value="Genomic_DNA"/>
</dbReference>